<evidence type="ECO:0000313" key="3">
    <source>
        <dbReference type="Proteomes" id="UP000250235"/>
    </source>
</evidence>
<dbReference type="EMBL" id="KV017660">
    <property type="protein sequence ID" value="KZV17932.1"/>
    <property type="molecule type" value="Genomic_DNA"/>
</dbReference>
<proteinExistence type="predicted"/>
<feature type="region of interest" description="Disordered" evidence="1">
    <location>
        <begin position="51"/>
        <end position="73"/>
    </location>
</feature>
<accession>A0A2Z7A897</accession>
<dbReference type="Proteomes" id="UP000250235">
    <property type="component" value="Unassembled WGS sequence"/>
</dbReference>
<organism evidence="2 3">
    <name type="scientific">Dorcoceras hygrometricum</name>
    <dbReference type="NCBI Taxonomy" id="472368"/>
    <lineage>
        <taxon>Eukaryota</taxon>
        <taxon>Viridiplantae</taxon>
        <taxon>Streptophyta</taxon>
        <taxon>Embryophyta</taxon>
        <taxon>Tracheophyta</taxon>
        <taxon>Spermatophyta</taxon>
        <taxon>Magnoliopsida</taxon>
        <taxon>eudicotyledons</taxon>
        <taxon>Gunneridae</taxon>
        <taxon>Pentapetalae</taxon>
        <taxon>asterids</taxon>
        <taxon>lamiids</taxon>
        <taxon>Lamiales</taxon>
        <taxon>Gesneriaceae</taxon>
        <taxon>Didymocarpoideae</taxon>
        <taxon>Trichosporeae</taxon>
        <taxon>Loxocarpinae</taxon>
        <taxon>Dorcoceras</taxon>
    </lineage>
</organism>
<sequence>MVVNHIGREKPREVWELPTPPTNLHLNTYHPGTTSYNKLNPYLSCAKITTEKDPEDSGKSLLNNKHNTQGSNRNSRLGAMLNQHRFLLPQLHKELKTGLGTRSQHEEMKFYLLLQKFTNWQQLLVPQLAHHSLQKLYRMKELLERSPTLPRSSKTTTGNDGNPPE</sequence>
<feature type="region of interest" description="Disordered" evidence="1">
    <location>
        <begin position="144"/>
        <end position="165"/>
    </location>
</feature>
<dbReference type="AlphaFoldDB" id="A0A2Z7A897"/>
<name>A0A2Z7A897_9LAMI</name>
<evidence type="ECO:0000256" key="1">
    <source>
        <dbReference type="SAM" id="MobiDB-lite"/>
    </source>
</evidence>
<evidence type="ECO:0000313" key="2">
    <source>
        <dbReference type="EMBL" id="KZV17932.1"/>
    </source>
</evidence>
<reference evidence="2 3" key="1">
    <citation type="journal article" date="2015" name="Proc. Natl. Acad. Sci. U.S.A.">
        <title>The resurrection genome of Boea hygrometrica: A blueprint for survival of dehydration.</title>
        <authorList>
            <person name="Xiao L."/>
            <person name="Yang G."/>
            <person name="Zhang L."/>
            <person name="Yang X."/>
            <person name="Zhao S."/>
            <person name="Ji Z."/>
            <person name="Zhou Q."/>
            <person name="Hu M."/>
            <person name="Wang Y."/>
            <person name="Chen M."/>
            <person name="Xu Y."/>
            <person name="Jin H."/>
            <person name="Xiao X."/>
            <person name="Hu G."/>
            <person name="Bao F."/>
            <person name="Hu Y."/>
            <person name="Wan P."/>
            <person name="Li L."/>
            <person name="Deng X."/>
            <person name="Kuang T."/>
            <person name="Xiang C."/>
            <person name="Zhu J.K."/>
            <person name="Oliver M.J."/>
            <person name="He Y."/>
        </authorList>
    </citation>
    <scope>NUCLEOTIDE SEQUENCE [LARGE SCALE GENOMIC DNA]</scope>
    <source>
        <strain evidence="3">cv. XS01</strain>
    </source>
</reference>
<protein>
    <submittedName>
        <fullName evidence="2">Uncharacterized protein</fullName>
    </submittedName>
</protein>
<keyword evidence="3" id="KW-1185">Reference proteome</keyword>
<gene>
    <name evidence="2" type="ORF">F511_42817</name>
</gene>
<feature type="compositionally biased region" description="Polar residues" evidence="1">
    <location>
        <begin position="149"/>
        <end position="165"/>
    </location>
</feature>
<feature type="compositionally biased region" description="Polar residues" evidence="1">
    <location>
        <begin position="60"/>
        <end position="73"/>
    </location>
</feature>